<dbReference type="PRINTS" id="PR00405">
    <property type="entry name" value="REVINTRACTNG"/>
</dbReference>
<protein>
    <submittedName>
        <fullName evidence="9">Arf-GAP domain and FG repeat-containing protein 1-like isoform X1</fullName>
    </submittedName>
</protein>
<dbReference type="SMART" id="SM00105">
    <property type="entry name" value="ArfGap"/>
    <property type="match status" value="1"/>
</dbReference>
<evidence type="ECO:0000256" key="5">
    <source>
        <dbReference type="PROSITE-ProRule" id="PRU00288"/>
    </source>
</evidence>
<feature type="region of interest" description="Disordered" evidence="6">
    <location>
        <begin position="489"/>
        <end position="530"/>
    </location>
</feature>
<dbReference type="PROSITE" id="PS50115">
    <property type="entry name" value="ARFGAP"/>
    <property type="match status" value="1"/>
</dbReference>
<dbReference type="SUPFAM" id="SSF57863">
    <property type="entry name" value="ArfGap/RecO-like zinc finger"/>
    <property type="match status" value="1"/>
</dbReference>
<dbReference type="InterPro" id="IPR052248">
    <property type="entry name" value="Arf-GAP_FG-repeat_protein"/>
</dbReference>
<gene>
    <name evidence="9" type="primary">LOC100371923</name>
</gene>
<dbReference type="CDD" id="cd08838">
    <property type="entry name" value="ArfGap_AGFG"/>
    <property type="match status" value="1"/>
</dbReference>
<accession>A0ABM0MD78</accession>
<feature type="compositionally biased region" description="Low complexity" evidence="6">
    <location>
        <begin position="178"/>
        <end position="193"/>
    </location>
</feature>
<name>A0ABM0MD78_SACKO</name>
<feature type="compositionally biased region" description="Polar residues" evidence="6">
    <location>
        <begin position="256"/>
        <end position="275"/>
    </location>
</feature>
<reference evidence="9" key="1">
    <citation type="submission" date="2025-08" db="UniProtKB">
        <authorList>
            <consortium name="RefSeq"/>
        </authorList>
    </citation>
    <scope>IDENTIFICATION</scope>
    <source>
        <tissue evidence="9">Testes</tissue>
    </source>
</reference>
<dbReference type="InterPro" id="IPR038508">
    <property type="entry name" value="ArfGAP_dom_sf"/>
</dbReference>
<evidence type="ECO:0000256" key="2">
    <source>
        <dbReference type="ARBA" id="ARBA00022737"/>
    </source>
</evidence>
<dbReference type="GeneID" id="100371923"/>
<feature type="compositionally biased region" description="Polar residues" evidence="6">
    <location>
        <begin position="349"/>
        <end position="373"/>
    </location>
</feature>
<dbReference type="Proteomes" id="UP000694865">
    <property type="component" value="Unplaced"/>
</dbReference>
<evidence type="ECO:0000256" key="1">
    <source>
        <dbReference type="ARBA" id="ARBA00022723"/>
    </source>
</evidence>
<organism evidence="8 9">
    <name type="scientific">Saccoglossus kowalevskii</name>
    <name type="common">Acorn worm</name>
    <dbReference type="NCBI Taxonomy" id="10224"/>
    <lineage>
        <taxon>Eukaryota</taxon>
        <taxon>Metazoa</taxon>
        <taxon>Hemichordata</taxon>
        <taxon>Enteropneusta</taxon>
        <taxon>Harrimaniidae</taxon>
        <taxon>Saccoglossus</taxon>
    </lineage>
</organism>
<dbReference type="Gene3D" id="1.10.220.150">
    <property type="entry name" value="Arf GTPase activating protein"/>
    <property type="match status" value="1"/>
</dbReference>
<proteinExistence type="predicted"/>
<feature type="compositionally biased region" description="Low complexity" evidence="6">
    <location>
        <begin position="322"/>
        <end position="334"/>
    </location>
</feature>
<keyword evidence="4" id="KW-0862">Zinc</keyword>
<dbReference type="InterPro" id="IPR001164">
    <property type="entry name" value="ArfGAP_dom"/>
</dbReference>
<feature type="region of interest" description="Disordered" evidence="6">
    <location>
        <begin position="427"/>
        <end position="449"/>
    </location>
</feature>
<evidence type="ECO:0000256" key="6">
    <source>
        <dbReference type="SAM" id="MobiDB-lite"/>
    </source>
</evidence>
<feature type="region of interest" description="Disordered" evidence="6">
    <location>
        <begin position="631"/>
        <end position="658"/>
    </location>
</feature>
<evidence type="ECO:0000259" key="7">
    <source>
        <dbReference type="PROSITE" id="PS50115"/>
    </source>
</evidence>
<evidence type="ECO:0000313" key="9">
    <source>
        <dbReference type="RefSeq" id="XP_006817969.1"/>
    </source>
</evidence>
<keyword evidence="1" id="KW-0479">Metal-binding</keyword>
<sequence length="685" mass="71783">MASKRKQDDKHLKMLREMVAREHNKKCFDCHQRGPTYVNMTIGSFVCTSCSGILRGLNPPNRVKSISMASYTPQEIEFLEQKGNEYCRRVWLGLYDARSQAEPESKDEHKVRDFMQQKYEKKRWYVSPAEAERLASVKQQTPPLQTKAGTATGVKPLKNLLGKDAPPLVVQNSFQASPVQLPPQTQQPVQKKTPSMDLLGDLGGDPFSAAPPQQQQQQPPPTGSQGGGGFADFGSAFGQTSNASSFGQQAPAPAFSQPTTTPGFNQSVSPQSTANPFGEVTGPQMVLLTSHTVTTSSANQPIPAVSPPPSGSTVADPFGGRTVPTSVAQPTVPAVAPPPAPASSLLQPNQPGQPHPSSSISNQNDFGNFSSAPIFTTTPAQLAQEKSAADRYAALSQLDTLFHDTGSNIDWKGGVSVFSAPQSSVTQSSSLTALSSSPSSSTGFGMSTSSTFGGSTNPFSQGGSTATGYGGQAAYGQYVTAGFGQQQQAPAGFGQQQQAPAGFGQQQQAPAGFGQQQQAPAGFGQTSTAGFGQQSTTGFGLSIAANPFMTQAPSSVYSQAQANGSFGASANMAYASQQTGGFGQMGGVPGGMAAQPAGFGTMGGFTPQQDLSFGGAAMTAMAGNQFKMAQQQQQQQQQQPQQFGGWNQQQMQQQQQQMNMAANPFMSAGQFPNAARPANTSNPFL</sequence>
<feature type="region of interest" description="Disordered" evidence="6">
    <location>
        <begin position="297"/>
        <end position="373"/>
    </location>
</feature>
<dbReference type="PANTHER" id="PTHR46134">
    <property type="entry name" value="DRONGO, ISOFORM F"/>
    <property type="match status" value="1"/>
</dbReference>
<keyword evidence="3 5" id="KW-0863">Zinc-finger</keyword>
<feature type="domain" description="Arf-GAP" evidence="7">
    <location>
        <begin position="9"/>
        <end position="133"/>
    </location>
</feature>
<evidence type="ECO:0000313" key="8">
    <source>
        <dbReference type="Proteomes" id="UP000694865"/>
    </source>
</evidence>
<evidence type="ECO:0000256" key="4">
    <source>
        <dbReference type="ARBA" id="ARBA00022833"/>
    </source>
</evidence>
<feature type="compositionally biased region" description="Low complexity" evidence="6">
    <location>
        <begin position="489"/>
        <end position="525"/>
    </location>
</feature>
<dbReference type="PANTHER" id="PTHR46134:SF3">
    <property type="entry name" value="ARFGAP WITH FG REPEATS 1"/>
    <property type="match status" value="1"/>
</dbReference>
<dbReference type="Pfam" id="PF01412">
    <property type="entry name" value="ArfGap"/>
    <property type="match status" value="1"/>
</dbReference>
<keyword evidence="2" id="KW-0677">Repeat</keyword>
<evidence type="ECO:0000256" key="3">
    <source>
        <dbReference type="ARBA" id="ARBA00022771"/>
    </source>
</evidence>
<keyword evidence="8" id="KW-1185">Reference proteome</keyword>
<dbReference type="RefSeq" id="XP_006817969.1">
    <property type="nucleotide sequence ID" value="XM_006817906.1"/>
</dbReference>
<dbReference type="InterPro" id="IPR037278">
    <property type="entry name" value="ARFGAP/RecO"/>
</dbReference>
<feature type="region of interest" description="Disordered" evidence="6">
    <location>
        <begin position="177"/>
        <end position="280"/>
    </location>
</feature>